<dbReference type="EMBL" id="JAGFBR010000019">
    <property type="protein sequence ID" value="KAH0448843.1"/>
    <property type="molecule type" value="Genomic_DNA"/>
</dbReference>
<organism evidence="1 2">
    <name type="scientific">Dendrobium chrysotoxum</name>
    <name type="common">Orchid</name>
    <dbReference type="NCBI Taxonomy" id="161865"/>
    <lineage>
        <taxon>Eukaryota</taxon>
        <taxon>Viridiplantae</taxon>
        <taxon>Streptophyta</taxon>
        <taxon>Embryophyta</taxon>
        <taxon>Tracheophyta</taxon>
        <taxon>Spermatophyta</taxon>
        <taxon>Magnoliopsida</taxon>
        <taxon>Liliopsida</taxon>
        <taxon>Asparagales</taxon>
        <taxon>Orchidaceae</taxon>
        <taxon>Epidendroideae</taxon>
        <taxon>Malaxideae</taxon>
        <taxon>Dendrobiinae</taxon>
        <taxon>Dendrobium</taxon>
    </lineage>
</organism>
<reference evidence="1 2" key="1">
    <citation type="journal article" date="2021" name="Hortic Res">
        <title>Chromosome-scale assembly of the Dendrobium chrysotoxum genome enhances the understanding of orchid evolution.</title>
        <authorList>
            <person name="Zhang Y."/>
            <person name="Zhang G.Q."/>
            <person name="Zhang D."/>
            <person name="Liu X.D."/>
            <person name="Xu X.Y."/>
            <person name="Sun W.H."/>
            <person name="Yu X."/>
            <person name="Zhu X."/>
            <person name="Wang Z.W."/>
            <person name="Zhao X."/>
            <person name="Zhong W.Y."/>
            <person name="Chen H."/>
            <person name="Yin W.L."/>
            <person name="Huang T."/>
            <person name="Niu S.C."/>
            <person name="Liu Z.J."/>
        </authorList>
    </citation>
    <scope>NUCLEOTIDE SEQUENCE [LARGE SCALE GENOMIC DNA]</scope>
    <source>
        <strain evidence="1">Lindl</strain>
    </source>
</reference>
<keyword evidence="2" id="KW-1185">Reference proteome</keyword>
<gene>
    <name evidence="1" type="ORF">IEQ34_022643</name>
</gene>
<dbReference type="AlphaFoldDB" id="A0AAV7FZG8"/>
<evidence type="ECO:0000313" key="1">
    <source>
        <dbReference type="EMBL" id="KAH0448843.1"/>
    </source>
</evidence>
<comment type="caution">
    <text evidence="1">The sequence shown here is derived from an EMBL/GenBank/DDBJ whole genome shotgun (WGS) entry which is preliminary data.</text>
</comment>
<protein>
    <submittedName>
        <fullName evidence="1">Uncharacterized protein</fullName>
    </submittedName>
</protein>
<name>A0AAV7FZG8_DENCH</name>
<accession>A0AAV7FZG8</accession>
<sequence length="253" mass="29084">MRSAFFSFRTPPFAQSNKKSHSLSASFLRMRVEFCRISSWSLFGFAPSTTFRSRWIGSATKPVYSRQPFDVGRFLKAEIIFPNLTILTLENQRKQFISWREVLTRCVVTKIVEPLEDVANLIEIERYNDVLKVIYIAIRRMNSSQTGVNGTLKPKRKKFLWSLKPEWITRLLQIMMEYVNTSMRSAQGFKDSVYQGAAQKMKEKFGIEAFPKDAAYLKIAIANYVELEIICGPKHATGEWVKSGNSQTPLGTQ</sequence>
<dbReference type="Proteomes" id="UP000775213">
    <property type="component" value="Unassembled WGS sequence"/>
</dbReference>
<evidence type="ECO:0000313" key="2">
    <source>
        <dbReference type="Proteomes" id="UP000775213"/>
    </source>
</evidence>
<proteinExistence type="predicted"/>